<organism evidence="14 15">
    <name type="scientific">Psychromonas arctica</name>
    <dbReference type="NCBI Taxonomy" id="168275"/>
    <lineage>
        <taxon>Bacteria</taxon>
        <taxon>Pseudomonadati</taxon>
        <taxon>Pseudomonadota</taxon>
        <taxon>Gammaproteobacteria</taxon>
        <taxon>Alteromonadales</taxon>
        <taxon>Psychromonadaceae</taxon>
        <taxon>Psychromonas</taxon>
    </lineage>
</organism>
<keyword evidence="4 12" id="KW-0812">Transmembrane</keyword>
<keyword evidence="5 12" id="KW-1133">Transmembrane helix</keyword>
<proteinExistence type="inferred from homology"/>
<dbReference type="InterPro" id="IPR027304">
    <property type="entry name" value="Trigger_fact/SurA_dom_sf"/>
</dbReference>
<name>A0ABU9HFV5_9GAMM</name>
<evidence type="ECO:0000256" key="8">
    <source>
        <dbReference type="ARBA" id="ARBA00038408"/>
    </source>
</evidence>
<dbReference type="PANTHER" id="PTHR47529">
    <property type="entry name" value="PEPTIDYL-PROLYL CIS-TRANS ISOMERASE D"/>
    <property type="match status" value="1"/>
</dbReference>
<dbReference type="PROSITE" id="PS50198">
    <property type="entry name" value="PPIC_PPIASE_2"/>
    <property type="match status" value="1"/>
</dbReference>
<dbReference type="RefSeq" id="WP_341629094.1">
    <property type="nucleotide sequence ID" value="NZ_JBAKBA010000052.1"/>
</dbReference>
<keyword evidence="2" id="KW-1003">Cell membrane</keyword>
<evidence type="ECO:0000313" key="14">
    <source>
        <dbReference type="EMBL" id="MEL0660688.1"/>
    </source>
</evidence>
<dbReference type="PANTHER" id="PTHR47529:SF1">
    <property type="entry name" value="PERIPLASMIC CHAPERONE PPID"/>
    <property type="match status" value="1"/>
</dbReference>
<evidence type="ECO:0000256" key="2">
    <source>
        <dbReference type="ARBA" id="ARBA00022475"/>
    </source>
</evidence>
<dbReference type="Pfam" id="PF13616">
    <property type="entry name" value="Rotamase_3"/>
    <property type="match status" value="1"/>
</dbReference>
<dbReference type="InterPro" id="IPR000297">
    <property type="entry name" value="PPIase_PpiC"/>
</dbReference>
<protein>
    <recommendedName>
        <fullName evidence="9">Periplasmic chaperone PpiD</fullName>
    </recommendedName>
    <alternativeName>
        <fullName evidence="10">Periplasmic folding chaperone</fullName>
    </alternativeName>
</protein>
<comment type="subcellular location">
    <subcellularLocation>
        <location evidence="1">Cell inner membrane</location>
        <topology evidence="1">Single-pass type II membrane protein</topology>
        <orientation evidence="1">Periplasmic side</orientation>
    </subcellularLocation>
</comment>
<feature type="transmembrane region" description="Helical" evidence="12">
    <location>
        <begin position="12"/>
        <end position="34"/>
    </location>
</feature>
<evidence type="ECO:0000256" key="1">
    <source>
        <dbReference type="ARBA" id="ARBA00004382"/>
    </source>
</evidence>
<keyword evidence="15" id="KW-1185">Reference proteome</keyword>
<comment type="caution">
    <text evidence="14">The sequence shown here is derived from an EMBL/GenBank/DDBJ whole genome shotgun (WGS) entry which is preliminary data.</text>
</comment>
<evidence type="ECO:0000256" key="10">
    <source>
        <dbReference type="ARBA" id="ARBA00042775"/>
    </source>
</evidence>
<accession>A0ABU9HFV5</accession>
<evidence type="ECO:0000313" key="15">
    <source>
        <dbReference type="Proteomes" id="UP001366060"/>
    </source>
</evidence>
<comment type="similarity">
    <text evidence="8">Belongs to the PpiD chaperone family.</text>
</comment>
<evidence type="ECO:0000256" key="6">
    <source>
        <dbReference type="ARBA" id="ARBA00023136"/>
    </source>
</evidence>
<evidence type="ECO:0000256" key="12">
    <source>
        <dbReference type="SAM" id="Phobius"/>
    </source>
</evidence>
<keyword evidence="11" id="KW-0413">Isomerase</keyword>
<keyword evidence="7" id="KW-0143">Chaperone</keyword>
<keyword evidence="6 12" id="KW-0472">Membrane</keyword>
<dbReference type="Proteomes" id="UP001366060">
    <property type="component" value="Unassembled WGS sequence"/>
</dbReference>
<dbReference type="Pfam" id="PF13624">
    <property type="entry name" value="SurA_N_3"/>
    <property type="match status" value="1"/>
</dbReference>
<evidence type="ECO:0000256" key="3">
    <source>
        <dbReference type="ARBA" id="ARBA00022519"/>
    </source>
</evidence>
<evidence type="ECO:0000256" key="9">
    <source>
        <dbReference type="ARBA" id="ARBA00040743"/>
    </source>
</evidence>
<evidence type="ECO:0000256" key="4">
    <source>
        <dbReference type="ARBA" id="ARBA00022692"/>
    </source>
</evidence>
<reference evidence="14 15" key="1">
    <citation type="submission" date="2024-02" db="EMBL/GenBank/DDBJ databases">
        <title>Bacteria isolated from the canopy kelp, Nereocystis luetkeana.</title>
        <authorList>
            <person name="Pfister C.A."/>
            <person name="Younker I.T."/>
            <person name="Light S.H."/>
        </authorList>
    </citation>
    <scope>NUCLEOTIDE SEQUENCE [LARGE SCALE GENOMIC DNA]</scope>
    <source>
        <strain evidence="14 15">TI.2.07</strain>
    </source>
</reference>
<evidence type="ECO:0000256" key="11">
    <source>
        <dbReference type="PROSITE-ProRule" id="PRU00278"/>
    </source>
</evidence>
<feature type="domain" description="PpiC" evidence="13">
    <location>
        <begin position="268"/>
        <end position="364"/>
    </location>
</feature>
<keyword evidence="3" id="KW-0997">Cell inner membrane</keyword>
<sequence>MLERLREGSQGVVAKSILIVIILSFALAGVSGYLGTTSENAAVTVNGEAISQQSVEQAYQNERARLQQQYGEQFDLIASSPNFAQQVRFQATQTLITERLIAQAVAEMGLRVGDEQVKEAIRNTPDFQVDGKFDNNLYLSLLRNNNLSPSQFSENFKTDLVRIQLLETLVGSEFVLPSEVDQASKLQGQKRVARILNIKSDDFLTSEAVTPEEVEAFYADNSELYQDEEQVNIEYVLLDAASLTSEVTVSDADIQAYYEQHESDYQRQERRKVAHIFIQGDSAASKEKAEAILAEVKAGADFAELAKTKSEDVYSAKNNGELDWFERGVMDPAFDKSAFTLTSADPVSDIVKSEFGSHIIKLIEAQETETLPLSEVKSQIEVALKAEKTKELYDNLYQRLSEVAFESPDSLEEASAEVAVDIQTSGLFSVNNAPEALNDSKVLNQVFDENFRSEGLNSEVIELSDAQAIVVHIKDHKDAATKPLAEVSEQITLQLEEQKSAEAAKQFVDSLMVKLAAGESIDSELADKGISFTSPLTLARYSRDYDTQVIQRLFQLAKPEADKVTRDYVVTAQNDFALIELSEVIELDVSTANEQTKTQLTTMLERSTSEATYQALVTNLLANADIEYNVGN</sequence>
<dbReference type="Gene3D" id="1.10.4030.10">
    <property type="entry name" value="Porin chaperone SurA, peptide-binding domain"/>
    <property type="match status" value="1"/>
</dbReference>
<gene>
    <name evidence="14" type="ORF">V6255_16250</name>
</gene>
<dbReference type="Gene3D" id="3.10.50.40">
    <property type="match status" value="1"/>
</dbReference>
<dbReference type="InterPro" id="IPR046357">
    <property type="entry name" value="PPIase_dom_sf"/>
</dbReference>
<evidence type="ECO:0000256" key="7">
    <source>
        <dbReference type="ARBA" id="ARBA00023186"/>
    </source>
</evidence>
<dbReference type="EMBL" id="JBAKBA010000052">
    <property type="protein sequence ID" value="MEL0660688.1"/>
    <property type="molecule type" value="Genomic_DNA"/>
</dbReference>
<evidence type="ECO:0000259" key="13">
    <source>
        <dbReference type="PROSITE" id="PS50198"/>
    </source>
</evidence>
<dbReference type="InterPro" id="IPR052029">
    <property type="entry name" value="PpiD_chaperone"/>
</dbReference>
<dbReference type="SUPFAM" id="SSF54534">
    <property type="entry name" value="FKBP-like"/>
    <property type="match status" value="1"/>
</dbReference>
<evidence type="ECO:0000256" key="5">
    <source>
        <dbReference type="ARBA" id="ARBA00022989"/>
    </source>
</evidence>
<keyword evidence="11" id="KW-0697">Rotamase</keyword>
<dbReference type="SUPFAM" id="SSF109998">
    <property type="entry name" value="Triger factor/SurA peptide-binding domain-like"/>
    <property type="match status" value="1"/>
</dbReference>